<organism evidence="2 3">
    <name type="scientific">Nocardiopsis composta</name>
    <dbReference type="NCBI Taxonomy" id="157465"/>
    <lineage>
        <taxon>Bacteria</taxon>
        <taxon>Bacillati</taxon>
        <taxon>Actinomycetota</taxon>
        <taxon>Actinomycetes</taxon>
        <taxon>Streptosporangiales</taxon>
        <taxon>Nocardiopsidaceae</taxon>
        <taxon>Nocardiopsis</taxon>
    </lineage>
</organism>
<protein>
    <submittedName>
        <fullName evidence="2">Putative membrane protein SpoIIM required for sporulation</fullName>
    </submittedName>
</protein>
<dbReference type="EMBL" id="JACHDB010000001">
    <property type="protein sequence ID" value="MBB5434700.1"/>
    <property type="molecule type" value="Genomic_DNA"/>
</dbReference>
<keyword evidence="1" id="KW-1133">Transmembrane helix</keyword>
<evidence type="ECO:0000313" key="3">
    <source>
        <dbReference type="Proteomes" id="UP000572635"/>
    </source>
</evidence>
<accession>A0A7W8QRQ2</accession>
<dbReference type="AlphaFoldDB" id="A0A7W8QRQ2"/>
<evidence type="ECO:0000313" key="2">
    <source>
        <dbReference type="EMBL" id="MBB5434700.1"/>
    </source>
</evidence>
<keyword evidence="3" id="KW-1185">Reference proteome</keyword>
<dbReference type="Proteomes" id="UP000572635">
    <property type="component" value="Unassembled WGS sequence"/>
</dbReference>
<keyword evidence="1" id="KW-0812">Transmembrane</keyword>
<keyword evidence="1" id="KW-0472">Membrane</keyword>
<proteinExistence type="predicted"/>
<gene>
    <name evidence="2" type="ORF">HDA36_004784</name>
</gene>
<comment type="caution">
    <text evidence="2">The sequence shown here is derived from an EMBL/GenBank/DDBJ whole genome shotgun (WGS) entry which is preliminary data.</text>
</comment>
<name>A0A7W8QRQ2_9ACTN</name>
<sequence length="38" mass="4062">MVGTIAAVLMFISLPMMLIAGILGVFFTKTYDGPKTGR</sequence>
<reference evidence="2 3" key="1">
    <citation type="submission" date="2020-08" db="EMBL/GenBank/DDBJ databases">
        <title>Sequencing the genomes of 1000 actinobacteria strains.</title>
        <authorList>
            <person name="Klenk H.-P."/>
        </authorList>
    </citation>
    <scope>NUCLEOTIDE SEQUENCE [LARGE SCALE GENOMIC DNA]</scope>
    <source>
        <strain evidence="2 3">DSM 44551</strain>
    </source>
</reference>
<feature type="transmembrane region" description="Helical" evidence="1">
    <location>
        <begin position="6"/>
        <end position="28"/>
    </location>
</feature>
<evidence type="ECO:0000256" key="1">
    <source>
        <dbReference type="SAM" id="Phobius"/>
    </source>
</evidence>